<dbReference type="PANTHER" id="PTHR45649:SF14">
    <property type="entry name" value="GABA PERMEASE"/>
    <property type="match status" value="1"/>
</dbReference>
<keyword evidence="2" id="KW-0813">Transport</keyword>
<dbReference type="Pfam" id="PF13520">
    <property type="entry name" value="AA_permease_2"/>
    <property type="match status" value="1"/>
</dbReference>
<evidence type="ECO:0000313" key="7">
    <source>
        <dbReference type="EMBL" id="EQB44604.1"/>
    </source>
</evidence>
<dbReference type="GO" id="GO:0022857">
    <property type="term" value="F:transmembrane transporter activity"/>
    <property type="evidence" value="ECO:0007669"/>
    <property type="project" value="InterPro"/>
</dbReference>
<organism evidence="7 8">
    <name type="scientific">Colletotrichum gloeosporioides (strain Cg-14)</name>
    <name type="common">Anthracnose fungus</name>
    <name type="synonym">Glomerella cingulata</name>
    <dbReference type="NCBI Taxonomy" id="1237896"/>
    <lineage>
        <taxon>Eukaryota</taxon>
        <taxon>Fungi</taxon>
        <taxon>Dikarya</taxon>
        <taxon>Ascomycota</taxon>
        <taxon>Pezizomycotina</taxon>
        <taxon>Sordariomycetes</taxon>
        <taxon>Hypocreomycetidae</taxon>
        <taxon>Glomerellales</taxon>
        <taxon>Glomerellaceae</taxon>
        <taxon>Colletotrichum</taxon>
        <taxon>Colletotrichum gloeosporioides species complex</taxon>
    </lineage>
</organism>
<feature type="transmembrane region" description="Helical" evidence="6">
    <location>
        <begin position="209"/>
        <end position="230"/>
    </location>
</feature>
<accession>T0JYN9</accession>
<feature type="transmembrane region" description="Helical" evidence="6">
    <location>
        <begin position="250"/>
        <end position="271"/>
    </location>
</feature>
<dbReference type="PANTHER" id="PTHR45649">
    <property type="entry name" value="AMINO-ACID PERMEASE BAT1"/>
    <property type="match status" value="1"/>
</dbReference>
<keyword evidence="5 6" id="KW-0472">Membrane</keyword>
<dbReference type="Proteomes" id="UP000015530">
    <property type="component" value="Unassembled WGS sequence"/>
</dbReference>
<feature type="transmembrane region" description="Helical" evidence="6">
    <location>
        <begin position="103"/>
        <end position="128"/>
    </location>
</feature>
<comment type="caution">
    <text evidence="7">The sequence shown here is derived from an EMBL/GenBank/DDBJ whole genome shotgun (WGS) entry which is preliminary data.</text>
</comment>
<keyword evidence="4 6" id="KW-1133">Transmembrane helix</keyword>
<evidence type="ECO:0000256" key="1">
    <source>
        <dbReference type="ARBA" id="ARBA00004141"/>
    </source>
</evidence>
<feature type="transmembrane region" description="Helical" evidence="6">
    <location>
        <begin position="140"/>
        <end position="161"/>
    </location>
</feature>
<dbReference type="InterPro" id="IPR002293">
    <property type="entry name" value="AA/rel_permease1"/>
</dbReference>
<feature type="transmembrane region" description="Helical" evidence="6">
    <location>
        <begin position="21"/>
        <end position="43"/>
    </location>
</feature>
<evidence type="ECO:0000313" key="8">
    <source>
        <dbReference type="Proteomes" id="UP000015530"/>
    </source>
</evidence>
<comment type="subcellular location">
    <subcellularLocation>
        <location evidence="1">Membrane</location>
        <topology evidence="1">Multi-pass membrane protein</topology>
    </subcellularLocation>
</comment>
<feature type="transmembrane region" description="Helical" evidence="6">
    <location>
        <begin position="453"/>
        <end position="470"/>
    </location>
</feature>
<dbReference type="OrthoDB" id="2417308at2759"/>
<evidence type="ECO:0000256" key="2">
    <source>
        <dbReference type="ARBA" id="ARBA00022448"/>
    </source>
</evidence>
<feature type="transmembrane region" description="Helical" evidence="6">
    <location>
        <begin position="380"/>
        <end position="402"/>
    </location>
</feature>
<feature type="transmembrane region" description="Helical" evidence="6">
    <location>
        <begin position="49"/>
        <end position="69"/>
    </location>
</feature>
<feature type="transmembrane region" description="Helical" evidence="6">
    <location>
        <begin position="352"/>
        <end position="374"/>
    </location>
</feature>
<evidence type="ECO:0000256" key="4">
    <source>
        <dbReference type="ARBA" id="ARBA00022989"/>
    </source>
</evidence>
<dbReference type="HOGENOM" id="CLU_004495_2_3_1"/>
<dbReference type="EMBL" id="AMYD01003950">
    <property type="protein sequence ID" value="EQB44604.1"/>
    <property type="molecule type" value="Genomic_DNA"/>
</dbReference>
<keyword evidence="3 6" id="KW-0812">Transmembrane</keyword>
<evidence type="ECO:0000256" key="5">
    <source>
        <dbReference type="ARBA" id="ARBA00023136"/>
    </source>
</evidence>
<dbReference type="AlphaFoldDB" id="T0JYN9"/>
<evidence type="ECO:0000256" key="6">
    <source>
        <dbReference type="SAM" id="Phobius"/>
    </source>
</evidence>
<evidence type="ECO:0000256" key="3">
    <source>
        <dbReference type="ARBA" id="ARBA00022692"/>
    </source>
</evidence>
<dbReference type="PIRSF" id="PIRSF006060">
    <property type="entry name" value="AA_transporter"/>
    <property type="match status" value="1"/>
</dbReference>
<reference evidence="8" key="1">
    <citation type="journal article" date="2013" name="Mol. Plant Microbe Interact.">
        <title>Global aspects of pacC regulation of pathogenicity genes in Colletotrichum gloeosporioides as revealed by transcriptome analysis.</title>
        <authorList>
            <person name="Alkan N."/>
            <person name="Meng X."/>
            <person name="Friedlander G."/>
            <person name="Reuveni E."/>
            <person name="Sukno S."/>
            <person name="Sherman A."/>
            <person name="Thon M."/>
            <person name="Fluhr R."/>
            <person name="Prusky D."/>
        </authorList>
    </citation>
    <scope>NUCLEOTIDE SEQUENCE [LARGE SCALE GENOMIC DNA]</scope>
    <source>
        <strain evidence="8">Cg-14</strain>
    </source>
</reference>
<dbReference type="GO" id="GO:0016020">
    <property type="term" value="C:membrane"/>
    <property type="evidence" value="ECO:0007669"/>
    <property type="project" value="UniProtKB-SubCell"/>
</dbReference>
<dbReference type="STRING" id="1237896.T0JYN9"/>
<feature type="transmembrane region" description="Helical" evidence="6">
    <location>
        <begin position="168"/>
        <end position="189"/>
    </location>
</feature>
<gene>
    <name evidence="7" type="ORF">CGLO_16636</name>
</gene>
<feature type="transmembrane region" description="Helical" evidence="6">
    <location>
        <begin position="423"/>
        <end position="441"/>
    </location>
</feature>
<protein>
    <submittedName>
        <fullName evidence="7">Amino acid permease</fullName>
    </submittedName>
</protein>
<dbReference type="OMA" id="VCMIISF"/>
<sequence length="554" mass="60061">MSQVETSSDHLPHTFGLRSGISIGWLTLNVFGGMSFILFVGLSAGGIPAILYGFIGSSICVLCIILTFAQCAARYSTAGGAYHYATFLIPEKYRRQCAYPLGWLNYCGWVLTHAACCAIVATLTLALVNLCRPEFAVTTRWQLFLVYLAMVFGCWLINLFGLRGIPTLELVGCWATVFVFVAYTIALLVKAPKATPHSVFVQTNNDTGYSSTGFAILLGLFNSFSTLMGLDCPTHLAEEVKNPKKVIPRILLIVIISQFFVGVVYILVLGFSISDLPTIIASPTGVPILELIRLGTGSDAAAIVFCIILIINQGASALGSAVTMSRQGYAFARDGGLFWNHKLTELSPRTQLPVWSINVPSALVALVGLIYLFSNAAFNAIIGSQAVCMIISFGCPALIMLLTKNSTLPESKSWKFGRFSTPIYVVSSLYSLLVVIVALIPQVHPVTTLTMNYTSLIMGVFGIAMTVAWFSEGRRLFSPPTYHEIGLTVVDGSSFSEGQDEETGEKRGGQVKVGDGQQFVSEAMTYIIMIERRTRGSSVSIGPASQFGERRQRV</sequence>
<proteinExistence type="predicted"/>
<name>T0JYN9_COLGC</name>
<dbReference type="Gene3D" id="1.20.1740.10">
    <property type="entry name" value="Amino acid/polyamine transporter I"/>
    <property type="match status" value="1"/>
</dbReference>
<dbReference type="eggNOG" id="KOG1289">
    <property type="taxonomic scope" value="Eukaryota"/>
</dbReference>